<organism evidence="1 2">
    <name type="scientific">Catharanthus roseus</name>
    <name type="common">Madagascar periwinkle</name>
    <name type="synonym">Vinca rosea</name>
    <dbReference type="NCBI Taxonomy" id="4058"/>
    <lineage>
        <taxon>Eukaryota</taxon>
        <taxon>Viridiplantae</taxon>
        <taxon>Streptophyta</taxon>
        <taxon>Embryophyta</taxon>
        <taxon>Tracheophyta</taxon>
        <taxon>Spermatophyta</taxon>
        <taxon>Magnoliopsida</taxon>
        <taxon>eudicotyledons</taxon>
        <taxon>Gunneridae</taxon>
        <taxon>Pentapetalae</taxon>
        <taxon>asterids</taxon>
        <taxon>lamiids</taxon>
        <taxon>Gentianales</taxon>
        <taxon>Apocynaceae</taxon>
        <taxon>Rauvolfioideae</taxon>
        <taxon>Vinceae</taxon>
        <taxon>Catharanthinae</taxon>
        <taxon>Catharanthus</taxon>
    </lineage>
</organism>
<protein>
    <submittedName>
        <fullName evidence="1">Uncharacterized protein</fullName>
    </submittedName>
</protein>
<dbReference type="Proteomes" id="UP001060085">
    <property type="component" value="Linkage Group LG02"/>
</dbReference>
<keyword evidence="2" id="KW-1185">Reference proteome</keyword>
<name>A0ACC0BVG1_CATRO</name>
<proteinExistence type="predicted"/>
<sequence length="143" mass="16839">MERREYECSVSPRVCMRFNDIPRKIKRYQHLNLYEGFERNGKSEQIKTHQYSFYTQIHKNMSCKSQAPLTRSGTHNRKKISASRSQYQPNILRVLNSITTPLSIHIKPGYRSWGTYQVFPETNLNFKSLLTLHKAAVPLESMM</sequence>
<reference evidence="2" key="1">
    <citation type="journal article" date="2023" name="Nat. Plants">
        <title>Single-cell RNA sequencing provides a high-resolution roadmap for understanding the multicellular compartmentation of specialized metabolism.</title>
        <authorList>
            <person name="Sun S."/>
            <person name="Shen X."/>
            <person name="Li Y."/>
            <person name="Li Y."/>
            <person name="Wang S."/>
            <person name="Li R."/>
            <person name="Zhang H."/>
            <person name="Shen G."/>
            <person name="Guo B."/>
            <person name="Wei J."/>
            <person name="Xu J."/>
            <person name="St-Pierre B."/>
            <person name="Chen S."/>
            <person name="Sun C."/>
        </authorList>
    </citation>
    <scope>NUCLEOTIDE SEQUENCE [LARGE SCALE GENOMIC DNA]</scope>
</reference>
<accession>A0ACC0BVG1</accession>
<dbReference type="EMBL" id="CM044702">
    <property type="protein sequence ID" value="KAI5676571.1"/>
    <property type="molecule type" value="Genomic_DNA"/>
</dbReference>
<evidence type="ECO:0000313" key="1">
    <source>
        <dbReference type="EMBL" id="KAI5676571.1"/>
    </source>
</evidence>
<gene>
    <name evidence="1" type="ORF">M9H77_07521</name>
</gene>
<evidence type="ECO:0000313" key="2">
    <source>
        <dbReference type="Proteomes" id="UP001060085"/>
    </source>
</evidence>
<comment type="caution">
    <text evidence="1">The sequence shown here is derived from an EMBL/GenBank/DDBJ whole genome shotgun (WGS) entry which is preliminary data.</text>
</comment>